<keyword evidence="4" id="KW-1185">Reference proteome</keyword>
<dbReference type="AlphaFoldDB" id="A0A1I2XTY1"/>
<dbReference type="InterPro" id="IPR003148">
    <property type="entry name" value="RCK_N"/>
</dbReference>
<reference evidence="3 4" key="1">
    <citation type="submission" date="2016-10" db="EMBL/GenBank/DDBJ databases">
        <authorList>
            <person name="de Groot N.N."/>
        </authorList>
    </citation>
    <scope>NUCLEOTIDE SEQUENCE [LARGE SCALE GENOMIC DNA]</scope>
    <source>
        <strain evidence="3 4">CGMCC 1.6848</strain>
    </source>
</reference>
<evidence type="ECO:0000259" key="2">
    <source>
        <dbReference type="PROSITE" id="PS51202"/>
    </source>
</evidence>
<dbReference type="Gene3D" id="3.30.70.1450">
    <property type="entry name" value="Regulator of K+ conductance, C-terminal domain"/>
    <property type="match status" value="1"/>
</dbReference>
<evidence type="ECO:0000313" key="4">
    <source>
        <dbReference type="Proteomes" id="UP000199040"/>
    </source>
</evidence>
<gene>
    <name evidence="3" type="ORF">SAMN04487959_10142</name>
</gene>
<dbReference type="STRING" id="442341.SAMN04487959_10142"/>
<dbReference type="InterPro" id="IPR006037">
    <property type="entry name" value="RCK_C"/>
</dbReference>
<dbReference type="Gene3D" id="3.40.50.720">
    <property type="entry name" value="NAD(P)-binding Rossmann-like Domain"/>
    <property type="match status" value="1"/>
</dbReference>
<name>A0A1I2XTY1_9GAMM</name>
<dbReference type="Pfam" id="PF02254">
    <property type="entry name" value="TrkA_N"/>
    <property type="match status" value="1"/>
</dbReference>
<dbReference type="PANTHER" id="PTHR43833">
    <property type="entry name" value="POTASSIUM CHANNEL PROTEIN 2-RELATED-RELATED"/>
    <property type="match status" value="1"/>
</dbReference>
<dbReference type="InterPro" id="IPR036291">
    <property type="entry name" value="NAD(P)-bd_dom_sf"/>
</dbReference>
<evidence type="ECO:0000313" key="3">
    <source>
        <dbReference type="EMBL" id="SFH16557.1"/>
    </source>
</evidence>
<organism evidence="3 4">
    <name type="scientific">Modicisalibacter xianhensis</name>
    <dbReference type="NCBI Taxonomy" id="442341"/>
    <lineage>
        <taxon>Bacteria</taxon>
        <taxon>Pseudomonadati</taxon>
        <taxon>Pseudomonadota</taxon>
        <taxon>Gammaproteobacteria</taxon>
        <taxon>Oceanospirillales</taxon>
        <taxon>Halomonadaceae</taxon>
        <taxon>Modicisalibacter</taxon>
    </lineage>
</organism>
<dbReference type="GO" id="GO:0008324">
    <property type="term" value="F:monoatomic cation transmembrane transporter activity"/>
    <property type="evidence" value="ECO:0007669"/>
    <property type="project" value="InterPro"/>
</dbReference>
<protein>
    <submittedName>
        <fullName evidence="3">Trk system potassium uptake protein TrkA</fullName>
    </submittedName>
</protein>
<dbReference type="InterPro" id="IPR036721">
    <property type="entry name" value="RCK_C_sf"/>
</dbReference>
<dbReference type="Pfam" id="PF02080">
    <property type="entry name" value="TrkA_C"/>
    <property type="match status" value="1"/>
</dbReference>
<sequence>MSRQFAILGLGYFGITVAEELLRKHNEVLGVDHNETRVNEFSDLFSHAVVADITDEKALAELSLGDYDAVVVDVDDNIEASMVCTMLAKEQGAREVWAKAHSDTHYRLLKQLGADHIVYPERDIGMRVAESLHYHALVDFIRLGERQFIVELQTTERLTEHCRTVGDLELDEANLSLIAIRRDDSLEKAPDNDAPLQAHDHLVLMGDLEDLRNLGKKLWP</sequence>
<dbReference type="InterPro" id="IPR050721">
    <property type="entry name" value="Trk_Ktr_HKT_K-transport"/>
</dbReference>
<evidence type="ECO:0000259" key="1">
    <source>
        <dbReference type="PROSITE" id="PS51201"/>
    </source>
</evidence>
<dbReference type="GO" id="GO:0006813">
    <property type="term" value="P:potassium ion transport"/>
    <property type="evidence" value="ECO:0007669"/>
    <property type="project" value="InterPro"/>
</dbReference>
<dbReference type="EMBL" id="FOPY01000001">
    <property type="protein sequence ID" value="SFH16557.1"/>
    <property type="molecule type" value="Genomic_DNA"/>
</dbReference>
<dbReference type="PANTHER" id="PTHR43833:SF7">
    <property type="entry name" value="KTR SYSTEM POTASSIUM UPTAKE PROTEIN C"/>
    <property type="match status" value="1"/>
</dbReference>
<dbReference type="SUPFAM" id="SSF51735">
    <property type="entry name" value="NAD(P)-binding Rossmann-fold domains"/>
    <property type="match status" value="1"/>
</dbReference>
<dbReference type="PROSITE" id="PS51201">
    <property type="entry name" value="RCK_N"/>
    <property type="match status" value="1"/>
</dbReference>
<accession>A0A1I2XTY1</accession>
<dbReference type="Proteomes" id="UP000199040">
    <property type="component" value="Unassembled WGS sequence"/>
</dbReference>
<dbReference type="RefSeq" id="WP_092842634.1">
    <property type="nucleotide sequence ID" value="NZ_FOPY01000001.1"/>
</dbReference>
<feature type="domain" description="RCK N-terminal" evidence="1">
    <location>
        <begin position="2"/>
        <end position="118"/>
    </location>
</feature>
<dbReference type="SUPFAM" id="SSF116726">
    <property type="entry name" value="TrkA C-terminal domain-like"/>
    <property type="match status" value="1"/>
</dbReference>
<feature type="domain" description="RCK C-terminal" evidence="2">
    <location>
        <begin position="135"/>
        <end position="220"/>
    </location>
</feature>
<dbReference type="PROSITE" id="PS51202">
    <property type="entry name" value="RCK_C"/>
    <property type="match status" value="1"/>
</dbReference>
<proteinExistence type="predicted"/>